<evidence type="ECO:0000313" key="3">
    <source>
        <dbReference type="Proteomes" id="UP000242381"/>
    </source>
</evidence>
<protein>
    <recommendedName>
        <fullName evidence="1">F-box domain-containing protein</fullName>
    </recommendedName>
</protein>
<dbReference type="AlphaFoldDB" id="A0A1X0RJY1"/>
<accession>A0A1X0RJY1</accession>
<dbReference type="OMA" id="IHRANCH"/>
<dbReference type="Pfam" id="PF12937">
    <property type="entry name" value="F-box-like"/>
    <property type="match status" value="1"/>
</dbReference>
<evidence type="ECO:0000259" key="1">
    <source>
        <dbReference type="Pfam" id="PF12937"/>
    </source>
</evidence>
<proteinExistence type="predicted"/>
<dbReference type="Proteomes" id="UP000242381">
    <property type="component" value="Unassembled WGS sequence"/>
</dbReference>
<name>A0A1X0RJY1_RHIZD</name>
<feature type="domain" description="F-box" evidence="1">
    <location>
        <begin position="21"/>
        <end position="66"/>
    </location>
</feature>
<dbReference type="InterPro" id="IPR036047">
    <property type="entry name" value="F-box-like_dom_sf"/>
</dbReference>
<sequence>MMITYLQSSPMFLFLPLMPNWKDLPPEVLNRIFNILGYPKDLSNCQLTCKGWYYPAQFQLYRNVSFKNRDRDAVTRFIQCVNESKLSNPGQLVKHMHLGDLFDEMNYRRYDDYLSHLADICPNVEGLDAEQPVSSFWEDLAYVTITRWRNLKKVPSPSESGTIVEFALSMLQIRHSLSDITISPVFYESLEGLKFITHLKHFTNLKSLSLIEPTTPGHIDDLIQDCQKIQKLRISIIDADDDSYDVDAKYSMNSQKMRPYIKILSIDISFDVNSLNYIMDKFTSLDSLTVNIYHDSNPQFSDTALTKKFLNYVLKVPSFTVRSIGSLDLFYSLTSFPFSIAHLDIICKDDSSKPSRPYVDLKSVKLNRVYVAIQYKQMIKRSELADLFKKSGKYIYKLYFSAYDCINDDSEESLDYFIQDIITYGQALKYLHVATPVLRKPLTIDNQIIMNRSITGMSIKTTSIEQGALQELSIWLPRLDRLKLYSRLVIGKDQRNTVNIDMPQTSFRYLYLQLLVLLDSALENEATYYADPRHGIFSSPVIFLTLHTDELGEKEYLIKSTNGQVSIESCNRFAEGPTMVLDFDCFRYLKAYFDIQSRGSNNAFDPESIVEFGSRLWSPDGTVFGCSVNHKRGNRASFFIKLCLKVNTNKQKRTKD</sequence>
<gene>
    <name evidence="2" type="ORF">BCV71DRAFT_259226</name>
</gene>
<evidence type="ECO:0000313" key="2">
    <source>
        <dbReference type="EMBL" id="ORE12290.1"/>
    </source>
</evidence>
<organism evidence="2 3">
    <name type="scientific">Rhizopus microsporus</name>
    <dbReference type="NCBI Taxonomy" id="58291"/>
    <lineage>
        <taxon>Eukaryota</taxon>
        <taxon>Fungi</taxon>
        <taxon>Fungi incertae sedis</taxon>
        <taxon>Mucoromycota</taxon>
        <taxon>Mucoromycotina</taxon>
        <taxon>Mucoromycetes</taxon>
        <taxon>Mucorales</taxon>
        <taxon>Mucorineae</taxon>
        <taxon>Rhizopodaceae</taxon>
        <taxon>Rhizopus</taxon>
    </lineage>
</organism>
<dbReference type="SUPFAM" id="SSF81383">
    <property type="entry name" value="F-box domain"/>
    <property type="match status" value="1"/>
</dbReference>
<dbReference type="Gene3D" id="3.80.10.10">
    <property type="entry name" value="Ribonuclease Inhibitor"/>
    <property type="match status" value="1"/>
</dbReference>
<dbReference type="EMBL" id="KV921721">
    <property type="protein sequence ID" value="ORE12290.1"/>
    <property type="molecule type" value="Genomic_DNA"/>
</dbReference>
<dbReference type="VEuPathDB" id="FungiDB:BCV72DRAFT_222106"/>
<reference evidence="2 3" key="1">
    <citation type="journal article" date="2016" name="Proc. Natl. Acad. Sci. U.S.A.">
        <title>Lipid metabolic changes in an early divergent fungus govern the establishment of a mutualistic symbiosis with endobacteria.</title>
        <authorList>
            <person name="Lastovetsky O.A."/>
            <person name="Gaspar M.L."/>
            <person name="Mondo S.J."/>
            <person name="LaButti K.M."/>
            <person name="Sandor L."/>
            <person name="Grigoriev I.V."/>
            <person name="Henry S.A."/>
            <person name="Pawlowska T.E."/>
        </authorList>
    </citation>
    <scope>NUCLEOTIDE SEQUENCE [LARGE SCALE GENOMIC DNA]</scope>
    <source>
        <strain evidence="2 3">ATCC 11559</strain>
    </source>
</reference>
<dbReference type="InterPro" id="IPR001810">
    <property type="entry name" value="F-box_dom"/>
</dbReference>
<dbReference type="InterPro" id="IPR032675">
    <property type="entry name" value="LRR_dom_sf"/>
</dbReference>
<dbReference type="Gene3D" id="1.20.1280.50">
    <property type="match status" value="1"/>
</dbReference>